<comment type="caution">
    <text evidence="6">The sequence shown here is derived from an EMBL/GenBank/DDBJ whole genome shotgun (WGS) entry which is preliminary data.</text>
</comment>
<protein>
    <submittedName>
        <fullName evidence="6">FAD-binding protein</fullName>
    </submittedName>
</protein>
<name>A0ABN2MDI5_9MICO</name>
<evidence type="ECO:0000256" key="4">
    <source>
        <dbReference type="ARBA" id="ARBA00023002"/>
    </source>
</evidence>
<reference evidence="6 7" key="1">
    <citation type="journal article" date="2019" name="Int. J. Syst. Evol. Microbiol.">
        <title>The Global Catalogue of Microorganisms (GCM) 10K type strain sequencing project: providing services to taxonomists for standard genome sequencing and annotation.</title>
        <authorList>
            <consortium name="The Broad Institute Genomics Platform"/>
            <consortium name="The Broad Institute Genome Sequencing Center for Infectious Disease"/>
            <person name="Wu L."/>
            <person name="Ma J."/>
        </authorList>
    </citation>
    <scope>NUCLEOTIDE SEQUENCE [LARGE SCALE GENOMIC DNA]</scope>
    <source>
        <strain evidence="6 7">JCM 14323</strain>
    </source>
</reference>
<proteinExistence type="predicted"/>
<evidence type="ECO:0000313" key="7">
    <source>
        <dbReference type="Proteomes" id="UP001501746"/>
    </source>
</evidence>
<dbReference type="RefSeq" id="WP_157425648.1">
    <property type="nucleotide sequence ID" value="NZ_BAAANK010000001.1"/>
</dbReference>
<dbReference type="InterPro" id="IPR036188">
    <property type="entry name" value="FAD/NAD-bd_sf"/>
</dbReference>
<dbReference type="SUPFAM" id="SSF56425">
    <property type="entry name" value="Succinate dehydrogenase/fumarate reductase flavoprotein, catalytic domain"/>
    <property type="match status" value="1"/>
</dbReference>
<organism evidence="6 7">
    <name type="scientific">Agromyces salentinus</name>
    <dbReference type="NCBI Taxonomy" id="269421"/>
    <lineage>
        <taxon>Bacteria</taxon>
        <taxon>Bacillati</taxon>
        <taxon>Actinomycetota</taxon>
        <taxon>Actinomycetes</taxon>
        <taxon>Micrococcales</taxon>
        <taxon>Microbacteriaceae</taxon>
        <taxon>Agromyces</taxon>
    </lineage>
</organism>
<feature type="domain" description="FAD-dependent oxidoreductase 2 FAD-binding" evidence="5">
    <location>
        <begin position="10"/>
        <end position="532"/>
    </location>
</feature>
<evidence type="ECO:0000313" key="6">
    <source>
        <dbReference type="EMBL" id="GAA1822125.1"/>
    </source>
</evidence>
<comment type="cofactor">
    <cofactor evidence="1">
        <name>FAD</name>
        <dbReference type="ChEBI" id="CHEBI:57692"/>
    </cofactor>
</comment>
<sequence>MTHIWDREVDVLVAGSGAAGMTAAITAADRGLSTLVVESTDRWGGTTMRSGGGLWMPNNPVMRRRGIADSREEALTYLESAIGPSESIGPASSPERRAAFVDTIPELVTRLEQLGVRWAVAKDYPDYYPDRPGGKIGRGIESRPFDARRLGDWRETSRTGDSIPAPMQTDDVWLLMRAWSSFSGFVRGARFVFRTLGGLVTGKKLYGFGGGLMLQLGLIAKERGVQLQLNSPVTELVKDDAGRVVGAVVSTPTGAQRIRARRGVILGAGGFAANTEWRQRYHGIPGYTSAAEGDLGTAIEAGIAAGADVALMDDAWWGASVPIPGKQAQFVLNERSDPFSIVVDQSGRRYLNESESYIDFGHHLLERDPISPANPSWLVVDRRHRQRYMFGALLMGGKALVEQGVVVKAATLGELAEKMGVDRATFLATVERFNGFARTGVDVDFGRGRTAYDRYYSDPRVKPNPNLGALEKGPFTAVQLVPGDLGTKGGLLTDEHARVIDVQGAVIEGLYAAGNTSASVMGRTYPGPGSTIGPAAVFGYLAAMHAATTSPAAAESGATRADAGAEAQTA</sequence>
<evidence type="ECO:0000259" key="5">
    <source>
        <dbReference type="Pfam" id="PF00890"/>
    </source>
</evidence>
<evidence type="ECO:0000256" key="3">
    <source>
        <dbReference type="ARBA" id="ARBA00022827"/>
    </source>
</evidence>
<dbReference type="Gene3D" id="3.90.700.10">
    <property type="entry name" value="Succinate dehydrogenase/fumarate reductase flavoprotein, catalytic domain"/>
    <property type="match status" value="1"/>
</dbReference>
<dbReference type="InterPro" id="IPR003953">
    <property type="entry name" value="FAD-dep_OxRdtase_2_FAD-bd"/>
</dbReference>
<keyword evidence="2" id="KW-0285">Flavoprotein</keyword>
<evidence type="ECO:0000256" key="2">
    <source>
        <dbReference type="ARBA" id="ARBA00022630"/>
    </source>
</evidence>
<keyword evidence="7" id="KW-1185">Reference proteome</keyword>
<keyword evidence="4" id="KW-0560">Oxidoreductase</keyword>
<dbReference type="Pfam" id="PF00890">
    <property type="entry name" value="FAD_binding_2"/>
    <property type="match status" value="1"/>
</dbReference>
<keyword evidence="3" id="KW-0274">FAD</keyword>
<dbReference type="PANTHER" id="PTHR43400:SF10">
    <property type="entry name" value="3-OXOSTEROID 1-DEHYDROGENASE"/>
    <property type="match status" value="1"/>
</dbReference>
<evidence type="ECO:0000256" key="1">
    <source>
        <dbReference type="ARBA" id="ARBA00001974"/>
    </source>
</evidence>
<gene>
    <name evidence="6" type="ORF">GCM10009750_00590</name>
</gene>
<accession>A0ABN2MDI5</accession>
<dbReference type="SUPFAM" id="SSF51905">
    <property type="entry name" value="FAD/NAD(P)-binding domain"/>
    <property type="match status" value="1"/>
</dbReference>
<dbReference type="Proteomes" id="UP001501746">
    <property type="component" value="Unassembled WGS sequence"/>
</dbReference>
<dbReference type="PANTHER" id="PTHR43400">
    <property type="entry name" value="FUMARATE REDUCTASE"/>
    <property type="match status" value="1"/>
</dbReference>
<dbReference type="EMBL" id="BAAANK010000001">
    <property type="protein sequence ID" value="GAA1822125.1"/>
    <property type="molecule type" value="Genomic_DNA"/>
</dbReference>
<dbReference type="InterPro" id="IPR027477">
    <property type="entry name" value="Succ_DH/fumarate_Rdtase_cat_sf"/>
</dbReference>
<dbReference type="InterPro" id="IPR050315">
    <property type="entry name" value="FAD-oxidoreductase_2"/>
</dbReference>
<dbReference type="PRINTS" id="PR00411">
    <property type="entry name" value="PNDRDTASEI"/>
</dbReference>
<dbReference type="Gene3D" id="3.50.50.60">
    <property type="entry name" value="FAD/NAD(P)-binding domain"/>
    <property type="match status" value="2"/>
</dbReference>